<proteinExistence type="predicted"/>
<reference evidence="3 4" key="1">
    <citation type="submission" date="2015-11" db="EMBL/GenBank/DDBJ databases">
        <title>Genomic analysis of 38 Legionella species identifies large and diverse effector repertoires.</title>
        <authorList>
            <person name="Burstein D."/>
            <person name="Amaro F."/>
            <person name="Zusman T."/>
            <person name="Lifshitz Z."/>
            <person name="Cohen O."/>
            <person name="Gilbert J.A."/>
            <person name="Pupko T."/>
            <person name="Shuman H.A."/>
            <person name="Segal G."/>
        </authorList>
    </citation>
    <scope>NUCLEOTIDE SEQUENCE [LARGE SCALE GENOMIC DNA]</scope>
    <source>
        <strain evidence="3 4">ATCC 49506</strain>
    </source>
</reference>
<protein>
    <submittedName>
        <fullName evidence="3">Bifunctional 3-demethylubiquinone-9 3-methyltransferase/ 2-octaprenyl-6-hydroxy phenol methylase</fullName>
    </submittedName>
</protein>
<evidence type="ECO:0000313" key="3">
    <source>
        <dbReference type="EMBL" id="KTD35030.1"/>
    </source>
</evidence>
<dbReference type="Proteomes" id="UP000054725">
    <property type="component" value="Unassembled WGS sequence"/>
</dbReference>
<dbReference type="CDD" id="cd02440">
    <property type="entry name" value="AdoMet_MTases"/>
    <property type="match status" value="1"/>
</dbReference>
<dbReference type="InterPro" id="IPR029063">
    <property type="entry name" value="SAM-dependent_MTases_sf"/>
</dbReference>
<dbReference type="OrthoDB" id="9804312at2"/>
<dbReference type="RefSeq" id="WP_058504935.1">
    <property type="nucleotide sequence ID" value="NZ_CAAAIF010000016.1"/>
</dbReference>
<dbReference type="Gene3D" id="3.40.50.150">
    <property type="entry name" value="Vaccinia Virus protein VP39"/>
    <property type="match status" value="1"/>
</dbReference>
<dbReference type="InterPro" id="IPR041698">
    <property type="entry name" value="Methyltransf_25"/>
</dbReference>
<sequence>MLKFSDEQIKKYGKSSITGTGFLAFRDVEEFAEKYDTSLDYVLDLGCGSGRSTNFLSAFCKKINGCDIDQNALNNARNSSLKDNSIYFENTSENTSYPYGKYTAIFSILMFFHLSTEDEIKTELEKCFNSLEKNGNLIIISGTKNLYTRNYLTVKGIGKAPSLDGDLAKIKLLTIDCEINDYYWSENFIIHLAEQIGFKHLGTHLALGSEKDGINYIDEYSFAPYYYIALRKNA</sequence>
<feature type="domain" description="Methyltransferase" evidence="2">
    <location>
        <begin position="42"/>
        <end position="135"/>
    </location>
</feature>
<dbReference type="PATRIC" id="fig|45070.6.peg.2014"/>
<evidence type="ECO:0000313" key="4">
    <source>
        <dbReference type="Proteomes" id="UP000054725"/>
    </source>
</evidence>
<evidence type="ECO:0000259" key="2">
    <source>
        <dbReference type="Pfam" id="PF13649"/>
    </source>
</evidence>
<keyword evidence="3" id="KW-0489">Methyltransferase</keyword>
<comment type="caution">
    <text evidence="3">The sequence shown here is derived from an EMBL/GenBank/DDBJ whole genome shotgun (WGS) entry which is preliminary data.</text>
</comment>
<evidence type="ECO:0000256" key="1">
    <source>
        <dbReference type="ARBA" id="ARBA00022679"/>
    </source>
</evidence>
<dbReference type="PANTHER" id="PTHR43861">
    <property type="entry name" value="TRANS-ACONITATE 2-METHYLTRANSFERASE-RELATED"/>
    <property type="match status" value="1"/>
</dbReference>
<dbReference type="Pfam" id="PF13649">
    <property type="entry name" value="Methyltransf_25"/>
    <property type="match status" value="1"/>
</dbReference>
<name>A0A0W0WSD3_9GAMM</name>
<dbReference type="GO" id="GO:0008168">
    <property type="term" value="F:methyltransferase activity"/>
    <property type="evidence" value="ECO:0007669"/>
    <property type="project" value="UniProtKB-KW"/>
</dbReference>
<organism evidence="3 4">
    <name type="scientific">Legionella nautarum</name>
    <dbReference type="NCBI Taxonomy" id="45070"/>
    <lineage>
        <taxon>Bacteria</taxon>
        <taxon>Pseudomonadati</taxon>
        <taxon>Pseudomonadota</taxon>
        <taxon>Gammaproteobacteria</taxon>
        <taxon>Legionellales</taxon>
        <taxon>Legionellaceae</taxon>
        <taxon>Legionella</taxon>
    </lineage>
</organism>
<dbReference type="AlphaFoldDB" id="A0A0W0WSD3"/>
<keyword evidence="4" id="KW-1185">Reference proteome</keyword>
<gene>
    <name evidence="3" type="ORF">Lnau_1920</name>
</gene>
<dbReference type="GO" id="GO:0032259">
    <property type="term" value="P:methylation"/>
    <property type="evidence" value="ECO:0007669"/>
    <property type="project" value="UniProtKB-KW"/>
</dbReference>
<accession>A0A0W0WSD3</accession>
<dbReference type="STRING" id="45070.Lnau_1920"/>
<keyword evidence="3" id="KW-0830">Ubiquinone</keyword>
<dbReference type="SUPFAM" id="SSF53335">
    <property type="entry name" value="S-adenosyl-L-methionine-dependent methyltransferases"/>
    <property type="match status" value="1"/>
</dbReference>
<dbReference type="EMBL" id="LNYO01000017">
    <property type="protein sequence ID" value="KTD35030.1"/>
    <property type="molecule type" value="Genomic_DNA"/>
</dbReference>
<keyword evidence="1 3" id="KW-0808">Transferase</keyword>